<dbReference type="SUPFAM" id="SSF82861">
    <property type="entry name" value="Mechanosensitive channel protein MscS (YggB), transmembrane region"/>
    <property type="match status" value="1"/>
</dbReference>
<dbReference type="Pfam" id="PF21082">
    <property type="entry name" value="MS_channel_3rd"/>
    <property type="match status" value="1"/>
</dbReference>
<feature type="domain" description="Mechanosensitive ion channel MscS" evidence="8">
    <location>
        <begin position="184"/>
        <end position="250"/>
    </location>
</feature>
<dbReference type="EMBL" id="JAMQJY010000001">
    <property type="protein sequence ID" value="MCM2674883.1"/>
    <property type="molecule type" value="Genomic_DNA"/>
</dbReference>
<name>A0ABT0XG33_9BACI</name>
<evidence type="ECO:0000259" key="9">
    <source>
        <dbReference type="Pfam" id="PF21082"/>
    </source>
</evidence>
<feature type="domain" description="Mechanosensitive ion channel transmembrane helices 2/3" evidence="10">
    <location>
        <begin position="142"/>
        <end position="183"/>
    </location>
</feature>
<dbReference type="Proteomes" id="UP001203665">
    <property type="component" value="Unassembled WGS sequence"/>
</dbReference>
<dbReference type="Pfam" id="PF21088">
    <property type="entry name" value="MS_channel_1st"/>
    <property type="match status" value="1"/>
</dbReference>
<accession>A0ABT0XG33</accession>
<evidence type="ECO:0000256" key="3">
    <source>
        <dbReference type="ARBA" id="ARBA00022475"/>
    </source>
</evidence>
<comment type="subcellular location">
    <subcellularLocation>
        <location evidence="1">Cell membrane</location>
        <topology evidence="1">Multi-pass membrane protein</topology>
    </subcellularLocation>
</comment>
<dbReference type="InterPro" id="IPR006685">
    <property type="entry name" value="MscS_channel_2nd"/>
</dbReference>
<evidence type="ECO:0000256" key="2">
    <source>
        <dbReference type="ARBA" id="ARBA00008017"/>
    </source>
</evidence>
<reference evidence="11" key="1">
    <citation type="submission" date="2022-06" db="EMBL/GenBank/DDBJ databases">
        <title>Alkalicoccobacillus porphyridii sp. nov., isolated from a marine red alga, Porphyridium purpureum and reclassification of Shouchella plakortidis and Shouchella gibsonii as Alkalicoccobacillus plakortidis comb. nov. and Alkalicoccobacillus gibsonii comb. nov.</title>
        <authorList>
            <person name="Kim K.H."/>
            <person name="Lee J.K."/>
            <person name="Han D.M."/>
            <person name="Baek J.H."/>
            <person name="Jeon C.O."/>
        </authorList>
    </citation>
    <scope>NUCLEOTIDE SEQUENCE</scope>
    <source>
        <strain evidence="11">DSM 19153</strain>
    </source>
</reference>
<evidence type="ECO:0000256" key="6">
    <source>
        <dbReference type="ARBA" id="ARBA00023136"/>
    </source>
</evidence>
<dbReference type="Pfam" id="PF00924">
    <property type="entry name" value="MS_channel_2nd"/>
    <property type="match status" value="1"/>
</dbReference>
<evidence type="ECO:0000313" key="12">
    <source>
        <dbReference type="Proteomes" id="UP001203665"/>
    </source>
</evidence>
<evidence type="ECO:0000256" key="5">
    <source>
        <dbReference type="ARBA" id="ARBA00022989"/>
    </source>
</evidence>
<dbReference type="PANTHER" id="PTHR43634:SF2">
    <property type="entry name" value="LOW CONDUCTANCE MECHANOSENSITIVE CHANNEL YNAI"/>
    <property type="match status" value="1"/>
</dbReference>
<organism evidence="11 12">
    <name type="scientific">Alkalicoccobacillus plakortidis</name>
    <dbReference type="NCBI Taxonomy" id="444060"/>
    <lineage>
        <taxon>Bacteria</taxon>
        <taxon>Bacillati</taxon>
        <taxon>Bacillota</taxon>
        <taxon>Bacilli</taxon>
        <taxon>Bacillales</taxon>
        <taxon>Bacillaceae</taxon>
        <taxon>Alkalicoccobacillus</taxon>
    </lineage>
</organism>
<feature type="domain" description="Mechanosensitive ion channel MscS C-terminal" evidence="9">
    <location>
        <begin position="259"/>
        <end position="343"/>
    </location>
</feature>
<dbReference type="SUPFAM" id="SSF50182">
    <property type="entry name" value="Sm-like ribonucleoproteins"/>
    <property type="match status" value="1"/>
</dbReference>
<feature type="transmembrane region" description="Helical" evidence="7">
    <location>
        <begin position="162"/>
        <end position="182"/>
    </location>
</feature>
<dbReference type="InterPro" id="IPR010920">
    <property type="entry name" value="LSM_dom_sf"/>
</dbReference>
<feature type="transmembrane region" description="Helical" evidence="7">
    <location>
        <begin position="16"/>
        <end position="36"/>
    </location>
</feature>
<dbReference type="InterPro" id="IPR045042">
    <property type="entry name" value="YnaI-like"/>
</dbReference>
<dbReference type="InterPro" id="IPR049278">
    <property type="entry name" value="MS_channel_C"/>
</dbReference>
<dbReference type="InterPro" id="IPR049142">
    <property type="entry name" value="MS_channel_1st"/>
</dbReference>
<evidence type="ECO:0000259" key="10">
    <source>
        <dbReference type="Pfam" id="PF21088"/>
    </source>
</evidence>
<keyword evidence="5 7" id="KW-1133">Transmembrane helix</keyword>
<evidence type="ECO:0000256" key="4">
    <source>
        <dbReference type="ARBA" id="ARBA00022692"/>
    </source>
</evidence>
<keyword evidence="6 7" id="KW-0472">Membrane</keyword>
<keyword evidence="3" id="KW-1003">Cell membrane</keyword>
<dbReference type="RefSeq" id="WP_251605006.1">
    <property type="nucleotide sequence ID" value="NZ_JAMQJY010000001.1"/>
</dbReference>
<feature type="transmembrane region" description="Helical" evidence="7">
    <location>
        <begin position="135"/>
        <end position="156"/>
    </location>
</feature>
<dbReference type="PANTHER" id="PTHR43634">
    <property type="entry name" value="OW CONDUCTANCE MECHANOSENSITIVE CHANNEL"/>
    <property type="match status" value="1"/>
</dbReference>
<evidence type="ECO:0000256" key="7">
    <source>
        <dbReference type="SAM" id="Phobius"/>
    </source>
</evidence>
<feature type="transmembrane region" description="Helical" evidence="7">
    <location>
        <begin position="97"/>
        <end position="114"/>
    </location>
</feature>
<evidence type="ECO:0000259" key="8">
    <source>
        <dbReference type="Pfam" id="PF00924"/>
    </source>
</evidence>
<dbReference type="SUPFAM" id="SSF82689">
    <property type="entry name" value="Mechanosensitive channel protein MscS (YggB), C-terminal domain"/>
    <property type="match status" value="1"/>
</dbReference>
<dbReference type="Gene3D" id="1.10.287.1260">
    <property type="match status" value="1"/>
</dbReference>
<sequence length="348" mass="39781">MDRLNKFVEKLINLDWINIALSIGIFLLFLIFRKVFTKYINKLIIKLSKSSSTKVVTNVLKSYERPLRLLWAVIGTYLAFQYLDYLNLTDKGFVQNVYRSSIIFVVGWGLYNYTANHSTVIYSFANKAELDKESMLIPFLSKILRFLVIAITLAIIVDNWGFNISTFVAGLGIGGLAFALAAQDTIGNFFGGIIIITERPFRKGDWIETPTVEGAVEDITFRSTKIRTFSDTLVIIPNSTLANEAITNWAEMDKRRVYFSLGLRQSTSSAKLQQLRNRIDEELQTFDDIVEGSVIVRFEEFSESGYNLMITYFTDTNQWAPFMEIREKAHFRIMQILETEGVHVSAPS</sequence>
<keyword evidence="4 7" id="KW-0812">Transmembrane</keyword>
<dbReference type="InterPro" id="IPR011014">
    <property type="entry name" value="MscS_channel_TM-2"/>
</dbReference>
<comment type="caution">
    <text evidence="11">The sequence shown here is derived from an EMBL/GenBank/DDBJ whole genome shotgun (WGS) entry which is preliminary data.</text>
</comment>
<dbReference type="Gene3D" id="3.30.70.100">
    <property type="match status" value="1"/>
</dbReference>
<comment type="similarity">
    <text evidence="2">Belongs to the MscS (TC 1.A.23) family.</text>
</comment>
<dbReference type="InterPro" id="IPR011066">
    <property type="entry name" value="MscS_channel_C_sf"/>
</dbReference>
<keyword evidence="12" id="KW-1185">Reference proteome</keyword>
<evidence type="ECO:0000256" key="1">
    <source>
        <dbReference type="ARBA" id="ARBA00004651"/>
    </source>
</evidence>
<dbReference type="InterPro" id="IPR023408">
    <property type="entry name" value="MscS_beta-dom_sf"/>
</dbReference>
<dbReference type="Gene3D" id="2.30.30.60">
    <property type="match status" value="1"/>
</dbReference>
<evidence type="ECO:0000313" key="11">
    <source>
        <dbReference type="EMBL" id="MCM2674883.1"/>
    </source>
</evidence>
<gene>
    <name evidence="11" type="ORF">NDM98_04790</name>
</gene>
<proteinExistence type="inferred from homology"/>
<protein>
    <submittedName>
        <fullName evidence="11">Mechanosensitive ion channel family protein</fullName>
    </submittedName>
</protein>